<evidence type="ECO:0000313" key="2">
    <source>
        <dbReference type="Proteomes" id="UP001194468"/>
    </source>
</evidence>
<name>A0AAD4GAU3_BOLED</name>
<organism evidence="1 2">
    <name type="scientific">Boletus edulis BED1</name>
    <dbReference type="NCBI Taxonomy" id="1328754"/>
    <lineage>
        <taxon>Eukaryota</taxon>
        <taxon>Fungi</taxon>
        <taxon>Dikarya</taxon>
        <taxon>Basidiomycota</taxon>
        <taxon>Agaricomycotina</taxon>
        <taxon>Agaricomycetes</taxon>
        <taxon>Agaricomycetidae</taxon>
        <taxon>Boletales</taxon>
        <taxon>Boletineae</taxon>
        <taxon>Boletaceae</taxon>
        <taxon>Boletoideae</taxon>
        <taxon>Boletus</taxon>
    </lineage>
</organism>
<comment type="caution">
    <text evidence="1">The sequence shown here is derived from an EMBL/GenBank/DDBJ whole genome shotgun (WGS) entry which is preliminary data.</text>
</comment>
<reference evidence="1" key="2">
    <citation type="journal article" date="2020" name="Nat. Commun.">
        <title>Large-scale genome sequencing of mycorrhizal fungi provides insights into the early evolution of symbiotic traits.</title>
        <authorList>
            <person name="Miyauchi S."/>
            <person name="Kiss E."/>
            <person name="Kuo A."/>
            <person name="Drula E."/>
            <person name="Kohler A."/>
            <person name="Sanchez-Garcia M."/>
            <person name="Morin E."/>
            <person name="Andreopoulos B."/>
            <person name="Barry K.W."/>
            <person name="Bonito G."/>
            <person name="Buee M."/>
            <person name="Carver A."/>
            <person name="Chen C."/>
            <person name="Cichocki N."/>
            <person name="Clum A."/>
            <person name="Culley D."/>
            <person name="Crous P.W."/>
            <person name="Fauchery L."/>
            <person name="Girlanda M."/>
            <person name="Hayes R.D."/>
            <person name="Keri Z."/>
            <person name="LaButti K."/>
            <person name="Lipzen A."/>
            <person name="Lombard V."/>
            <person name="Magnuson J."/>
            <person name="Maillard F."/>
            <person name="Murat C."/>
            <person name="Nolan M."/>
            <person name="Ohm R.A."/>
            <person name="Pangilinan J."/>
            <person name="Pereira M.F."/>
            <person name="Perotto S."/>
            <person name="Peter M."/>
            <person name="Pfister S."/>
            <person name="Riley R."/>
            <person name="Sitrit Y."/>
            <person name="Stielow J.B."/>
            <person name="Szollosi G."/>
            <person name="Zifcakova L."/>
            <person name="Stursova M."/>
            <person name="Spatafora J.W."/>
            <person name="Tedersoo L."/>
            <person name="Vaario L.M."/>
            <person name="Yamada A."/>
            <person name="Yan M."/>
            <person name="Wang P."/>
            <person name="Xu J."/>
            <person name="Bruns T."/>
            <person name="Baldrian P."/>
            <person name="Vilgalys R."/>
            <person name="Dunand C."/>
            <person name="Henrissat B."/>
            <person name="Grigoriev I.V."/>
            <person name="Hibbett D."/>
            <person name="Nagy L.G."/>
            <person name="Martin F.M."/>
        </authorList>
    </citation>
    <scope>NUCLEOTIDE SEQUENCE</scope>
    <source>
        <strain evidence="1">BED1</strain>
    </source>
</reference>
<keyword evidence="2" id="KW-1185">Reference proteome</keyword>
<dbReference type="AlphaFoldDB" id="A0AAD4GAU3"/>
<gene>
    <name evidence="1" type="ORF">L210DRAFT_950586</name>
</gene>
<sequence>MGTCASSPIWAYLRDSELRNQEGDALGPSSPRKAPQACARSVELFDIFKLQMLQFCKSRRLRGTMGYLSSPCIKVYPHGTKWLRSCLFRGGPSTMLKPRLLCATWKDTDDSESRDAGGPHKGIARCRMGCRPLTLCIWLTRRMCWSARSLSALKLVTIGPQERR</sequence>
<proteinExistence type="predicted"/>
<evidence type="ECO:0000313" key="1">
    <source>
        <dbReference type="EMBL" id="KAF8434195.1"/>
    </source>
</evidence>
<protein>
    <submittedName>
        <fullName evidence="1">Uncharacterized protein</fullName>
    </submittedName>
</protein>
<accession>A0AAD4GAU3</accession>
<dbReference type="Proteomes" id="UP001194468">
    <property type="component" value="Unassembled WGS sequence"/>
</dbReference>
<dbReference type="EMBL" id="WHUW01000030">
    <property type="protein sequence ID" value="KAF8434195.1"/>
    <property type="molecule type" value="Genomic_DNA"/>
</dbReference>
<reference evidence="1" key="1">
    <citation type="submission" date="2019-10" db="EMBL/GenBank/DDBJ databases">
        <authorList>
            <consortium name="DOE Joint Genome Institute"/>
            <person name="Kuo A."/>
            <person name="Miyauchi S."/>
            <person name="Kiss E."/>
            <person name="Drula E."/>
            <person name="Kohler A."/>
            <person name="Sanchez-Garcia M."/>
            <person name="Andreopoulos B."/>
            <person name="Barry K.W."/>
            <person name="Bonito G."/>
            <person name="Buee M."/>
            <person name="Carver A."/>
            <person name="Chen C."/>
            <person name="Cichocki N."/>
            <person name="Clum A."/>
            <person name="Culley D."/>
            <person name="Crous P.W."/>
            <person name="Fauchery L."/>
            <person name="Girlanda M."/>
            <person name="Hayes R."/>
            <person name="Keri Z."/>
            <person name="LaButti K."/>
            <person name="Lipzen A."/>
            <person name="Lombard V."/>
            <person name="Magnuson J."/>
            <person name="Maillard F."/>
            <person name="Morin E."/>
            <person name="Murat C."/>
            <person name="Nolan M."/>
            <person name="Ohm R."/>
            <person name="Pangilinan J."/>
            <person name="Pereira M."/>
            <person name="Perotto S."/>
            <person name="Peter M."/>
            <person name="Riley R."/>
            <person name="Sitrit Y."/>
            <person name="Stielow B."/>
            <person name="Szollosi G."/>
            <person name="Zifcakova L."/>
            <person name="Stursova M."/>
            <person name="Spatafora J.W."/>
            <person name="Tedersoo L."/>
            <person name="Vaario L.-M."/>
            <person name="Yamada A."/>
            <person name="Yan M."/>
            <person name="Wang P."/>
            <person name="Xu J."/>
            <person name="Bruns T."/>
            <person name="Baldrian P."/>
            <person name="Vilgalys R."/>
            <person name="Henrissat B."/>
            <person name="Grigoriev I.V."/>
            <person name="Hibbett D."/>
            <person name="Nagy L.G."/>
            <person name="Martin F.M."/>
        </authorList>
    </citation>
    <scope>NUCLEOTIDE SEQUENCE</scope>
    <source>
        <strain evidence="1">BED1</strain>
    </source>
</reference>